<name>A0ABP9HWI5_9ACTN</name>
<reference evidence="3" key="1">
    <citation type="journal article" date="2019" name="Int. J. Syst. Evol. Microbiol.">
        <title>The Global Catalogue of Microorganisms (GCM) 10K type strain sequencing project: providing services to taxonomists for standard genome sequencing and annotation.</title>
        <authorList>
            <consortium name="The Broad Institute Genomics Platform"/>
            <consortium name="The Broad Institute Genome Sequencing Center for Infectious Disease"/>
            <person name="Wu L."/>
            <person name="Ma J."/>
        </authorList>
    </citation>
    <scope>NUCLEOTIDE SEQUENCE [LARGE SCALE GENOMIC DNA]</scope>
    <source>
        <strain evidence="3">JCM 17986</strain>
    </source>
</reference>
<comment type="caution">
    <text evidence="2">The sequence shown here is derived from an EMBL/GenBank/DDBJ whole genome shotgun (WGS) entry which is preliminary data.</text>
</comment>
<evidence type="ECO:0000256" key="1">
    <source>
        <dbReference type="SAM" id="Phobius"/>
    </source>
</evidence>
<organism evidence="2 3">
    <name type="scientific">Yinghuangia aomiensis</name>
    <dbReference type="NCBI Taxonomy" id="676205"/>
    <lineage>
        <taxon>Bacteria</taxon>
        <taxon>Bacillati</taxon>
        <taxon>Actinomycetota</taxon>
        <taxon>Actinomycetes</taxon>
        <taxon>Kitasatosporales</taxon>
        <taxon>Streptomycetaceae</taxon>
        <taxon>Yinghuangia</taxon>
    </lineage>
</organism>
<keyword evidence="1" id="KW-0812">Transmembrane</keyword>
<keyword evidence="1" id="KW-1133">Transmembrane helix</keyword>
<keyword evidence="1" id="KW-0472">Membrane</keyword>
<feature type="transmembrane region" description="Helical" evidence="1">
    <location>
        <begin position="63"/>
        <end position="86"/>
    </location>
</feature>
<evidence type="ECO:0000313" key="2">
    <source>
        <dbReference type="EMBL" id="GAA4979760.1"/>
    </source>
</evidence>
<dbReference type="RefSeq" id="WP_345678432.1">
    <property type="nucleotide sequence ID" value="NZ_BAABHS010000021.1"/>
</dbReference>
<proteinExistence type="predicted"/>
<dbReference type="Proteomes" id="UP001500466">
    <property type="component" value="Unassembled WGS sequence"/>
</dbReference>
<accession>A0ABP9HWI5</accession>
<dbReference type="EMBL" id="BAABHS010000021">
    <property type="protein sequence ID" value="GAA4979760.1"/>
    <property type="molecule type" value="Genomic_DNA"/>
</dbReference>
<sequence>MSGRGEPPDGRLGGGSDGEDEFRVVFDESFVRAAVLHEPTAQERIRTGRGPRRLRRIFGVPAGTFRVVAVAVVVVLVMTGALYFGARRGHPTSVRTSGGPAVLIRVSLVPGEGVAVSSGPYGTDPFAGTAAATWHDGRAGITLPDLAGTAHFSAPQVRETFELVRDFVSSTQLDPNVWRGARPTAALGAMESDQRDHLTAALDHPADDDLHAATGWVTRFDPALVSAADTKARIMAVATASEPHTGELRFTVDGIVAYAIRGPGAPVWTRFVVHRVWEFAVDAAALRHGTLHVVRITTIAAPQACTPDTAAFFRPMAATTAPPAGTGTPHPGTDPWRLGAATEATCGILGAAV</sequence>
<keyword evidence="3" id="KW-1185">Reference proteome</keyword>
<gene>
    <name evidence="2" type="ORF">GCM10023205_55600</name>
</gene>
<protein>
    <submittedName>
        <fullName evidence="2">Uncharacterized protein</fullName>
    </submittedName>
</protein>
<evidence type="ECO:0000313" key="3">
    <source>
        <dbReference type="Proteomes" id="UP001500466"/>
    </source>
</evidence>